<evidence type="ECO:0000313" key="1">
    <source>
        <dbReference type="EMBL" id="TFK59521.1"/>
    </source>
</evidence>
<dbReference type="Proteomes" id="UP000308600">
    <property type="component" value="Unassembled WGS sequence"/>
</dbReference>
<dbReference type="EMBL" id="ML208955">
    <property type="protein sequence ID" value="TFK59521.1"/>
    <property type="molecule type" value="Genomic_DNA"/>
</dbReference>
<reference evidence="1 2" key="1">
    <citation type="journal article" date="2019" name="Nat. Ecol. Evol.">
        <title>Megaphylogeny resolves global patterns of mushroom evolution.</title>
        <authorList>
            <person name="Varga T."/>
            <person name="Krizsan K."/>
            <person name="Foldi C."/>
            <person name="Dima B."/>
            <person name="Sanchez-Garcia M."/>
            <person name="Sanchez-Ramirez S."/>
            <person name="Szollosi G.J."/>
            <person name="Szarkandi J.G."/>
            <person name="Papp V."/>
            <person name="Albert L."/>
            <person name="Andreopoulos W."/>
            <person name="Angelini C."/>
            <person name="Antonin V."/>
            <person name="Barry K.W."/>
            <person name="Bougher N.L."/>
            <person name="Buchanan P."/>
            <person name="Buyck B."/>
            <person name="Bense V."/>
            <person name="Catcheside P."/>
            <person name="Chovatia M."/>
            <person name="Cooper J."/>
            <person name="Damon W."/>
            <person name="Desjardin D."/>
            <person name="Finy P."/>
            <person name="Geml J."/>
            <person name="Haridas S."/>
            <person name="Hughes K."/>
            <person name="Justo A."/>
            <person name="Karasinski D."/>
            <person name="Kautmanova I."/>
            <person name="Kiss B."/>
            <person name="Kocsube S."/>
            <person name="Kotiranta H."/>
            <person name="LaButti K.M."/>
            <person name="Lechner B.E."/>
            <person name="Liimatainen K."/>
            <person name="Lipzen A."/>
            <person name="Lukacs Z."/>
            <person name="Mihaltcheva S."/>
            <person name="Morgado L.N."/>
            <person name="Niskanen T."/>
            <person name="Noordeloos M.E."/>
            <person name="Ohm R.A."/>
            <person name="Ortiz-Santana B."/>
            <person name="Ovrebo C."/>
            <person name="Racz N."/>
            <person name="Riley R."/>
            <person name="Savchenko A."/>
            <person name="Shiryaev A."/>
            <person name="Soop K."/>
            <person name="Spirin V."/>
            <person name="Szebenyi C."/>
            <person name="Tomsovsky M."/>
            <person name="Tulloss R.E."/>
            <person name="Uehling J."/>
            <person name="Grigoriev I.V."/>
            <person name="Vagvolgyi C."/>
            <person name="Papp T."/>
            <person name="Martin F.M."/>
            <person name="Miettinen O."/>
            <person name="Hibbett D.S."/>
            <person name="Nagy L.G."/>
        </authorList>
    </citation>
    <scope>NUCLEOTIDE SEQUENCE [LARGE SCALE GENOMIC DNA]</scope>
    <source>
        <strain evidence="1 2">NL-1719</strain>
    </source>
</reference>
<evidence type="ECO:0000313" key="2">
    <source>
        <dbReference type="Proteomes" id="UP000308600"/>
    </source>
</evidence>
<sequence>MRRKLPTGVVQILHKRRKGRCMPVGDVTRHLRVSQPKVQNRRTGAMMVFTARHIRSQEDAVNASTSTILYATECFYICPGLTAHILVIPRPSTPTTCSHHCHAWVDRDGTCSLDGSRIPDGPKLPHNSTFGRSFRIKVNRWTRTTRNENLQTSLARLSEVEVVERQSFPSVAFWLDHRRSQVN</sequence>
<protein>
    <submittedName>
        <fullName evidence="1">Uncharacterized protein</fullName>
    </submittedName>
</protein>
<organism evidence="1 2">
    <name type="scientific">Pluteus cervinus</name>
    <dbReference type="NCBI Taxonomy" id="181527"/>
    <lineage>
        <taxon>Eukaryota</taxon>
        <taxon>Fungi</taxon>
        <taxon>Dikarya</taxon>
        <taxon>Basidiomycota</taxon>
        <taxon>Agaricomycotina</taxon>
        <taxon>Agaricomycetes</taxon>
        <taxon>Agaricomycetidae</taxon>
        <taxon>Agaricales</taxon>
        <taxon>Pluteineae</taxon>
        <taxon>Pluteaceae</taxon>
        <taxon>Pluteus</taxon>
    </lineage>
</organism>
<name>A0ACD3A1J3_9AGAR</name>
<gene>
    <name evidence="1" type="ORF">BDN72DRAFT_597120</name>
</gene>
<accession>A0ACD3A1J3</accession>
<proteinExistence type="predicted"/>
<keyword evidence="2" id="KW-1185">Reference proteome</keyword>